<dbReference type="EMBL" id="CP103866">
    <property type="protein sequence ID" value="UWE04338.1"/>
    <property type="molecule type" value="Genomic_DNA"/>
</dbReference>
<evidence type="ECO:0000313" key="1">
    <source>
        <dbReference type="EMBL" id="UWE04338.1"/>
    </source>
</evidence>
<dbReference type="Proteomes" id="UP001058650">
    <property type="component" value="Chromosome"/>
</dbReference>
<evidence type="ECO:0000313" key="2">
    <source>
        <dbReference type="Proteomes" id="UP001058650"/>
    </source>
</evidence>
<gene>
    <name evidence="1" type="ORF">NYR52_04060</name>
</gene>
<proteinExistence type="predicted"/>
<name>A0ABY5U8H6_LACSH</name>
<protein>
    <submittedName>
        <fullName evidence="1">Uncharacterized protein</fullName>
    </submittedName>
</protein>
<organism evidence="1 2">
    <name type="scientific">Laceyella sacchari</name>
    <name type="common">Thermoactinomyces thalpophilus</name>
    <dbReference type="NCBI Taxonomy" id="37482"/>
    <lineage>
        <taxon>Bacteria</taxon>
        <taxon>Bacillati</taxon>
        <taxon>Bacillota</taxon>
        <taxon>Bacilli</taxon>
        <taxon>Bacillales</taxon>
        <taxon>Thermoactinomycetaceae</taxon>
        <taxon>Laceyella</taxon>
    </lineage>
</organism>
<keyword evidence="2" id="KW-1185">Reference proteome</keyword>
<reference evidence="1" key="1">
    <citation type="submission" date="2022-08" db="EMBL/GenBank/DDBJ databases">
        <title>The complete genome sequence of the thermophilic bacterium Laceyella sacchari FBKL4.010 reveals the basis for tetramethylpyrazine biosynthesis in Moutai-flavor Daqu.</title>
        <authorList>
            <person name="Li D."/>
            <person name="Huang W."/>
            <person name="Wang C."/>
            <person name="Qiu S."/>
        </authorList>
    </citation>
    <scope>NUCLEOTIDE SEQUENCE</scope>
    <source>
        <strain evidence="1">FBKL4.014</strain>
    </source>
</reference>
<sequence>MAWIDLQVVPVHYLRYRSARMPLHQCLEQLDYYNQTHPHFEFFLVSPHRQGTCEKWLDRPESLPMPDRTWFAWKTWADFLRVRGRGWAARGVFE</sequence>
<accession>A0ABY5U8H6</accession>
<dbReference type="RefSeq" id="WP_132219769.1">
    <property type="nucleotide sequence ID" value="NZ_CP103866.1"/>
</dbReference>